<dbReference type="GO" id="GO:0002764">
    <property type="term" value="P:immune response-regulating signaling pathway"/>
    <property type="evidence" value="ECO:0007669"/>
    <property type="project" value="TreeGrafter"/>
</dbReference>
<evidence type="ECO:0000256" key="4">
    <source>
        <dbReference type="ARBA" id="ARBA00023180"/>
    </source>
</evidence>
<keyword evidence="9" id="KW-1185">Reference proteome</keyword>
<name>A0A9Q0XGQ6_9SAUR</name>
<dbReference type="FunFam" id="2.60.40.10:FF:000049">
    <property type="entry name" value="Leukocyte immunoglobulin-like receptor subfamily B member 1"/>
    <property type="match status" value="1"/>
</dbReference>
<dbReference type="InterPro" id="IPR007110">
    <property type="entry name" value="Ig-like_dom"/>
</dbReference>
<dbReference type="AlphaFoldDB" id="A0A9Q0XGQ6"/>
<organism evidence="8 9">
    <name type="scientific">Phrynocephalus forsythii</name>
    <dbReference type="NCBI Taxonomy" id="171643"/>
    <lineage>
        <taxon>Eukaryota</taxon>
        <taxon>Metazoa</taxon>
        <taxon>Chordata</taxon>
        <taxon>Craniata</taxon>
        <taxon>Vertebrata</taxon>
        <taxon>Euteleostomi</taxon>
        <taxon>Lepidosauria</taxon>
        <taxon>Squamata</taxon>
        <taxon>Bifurcata</taxon>
        <taxon>Unidentata</taxon>
        <taxon>Episquamata</taxon>
        <taxon>Toxicofera</taxon>
        <taxon>Iguania</taxon>
        <taxon>Acrodonta</taxon>
        <taxon>Agamidae</taxon>
        <taxon>Agaminae</taxon>
        <taxon>Phrynocephalus</taxon>
    </lineage>
</organism>
<keyword evidence="3" id="KW-1015">Disulfide bond</keyword>
<feature type="domain" description="Ig-like" evidence="7">
    <location>
        <begin position="223"/>
        <end position="304"/>
    </location>
</feature>
<accession>A0A9Q0XGQ6</accession>
<proteinExistence type="predicted"/>
<keyword evidence="1" id="KW-0732">Signal</keyword>
<dbReference type="InterPro" id="IPR003599">
    <property type="entry name" value="Ig_sub"/>
</dbReference>
<dbReference type="Proteomes" id="UP001142489">
    <property type="component" value="Unassembled WGS sequence"/>
</dbReference>
<reference evidence="8" key="1">
    <citation type="journal article" date="2023" name="DNA Res.">
        <title>Chromosome-level genome assembly of Phrynocephalus forsythii using third-generation DNA sequencing and Hi-C analysis.</title>
        <authorList>
            <person name="Qi Y."/>
            <person name="Zhao W."/>
            <person name="Zhao Y."/>
            <person name="Niu C."/>
            <person name="Cao S."/>
            <person name="Zhang Y."/>
        </authorList>
    </citation>
    <scope>NUCLEOTIDE SEQUENCE</scope>
    <source>
        <tissue evidence="8">Muscle</tissue>
    </source>
</reference>
<evidence type="ECO:0000256" key="6">
    <source>
        <dbReference type="SAM" id="MobiDB-lite"/>
    </source>
</evidence>
<gene>
    <name evidence="8" type="ORF">JRQ81_005791</name>
</gene>
<dbReference type="PANTHER" id="PTHR11738:SF186">
    <property type="entry name" value="OSTEOCLAST-ASSOCIATED IMMUNOGLOBULIN-LIKE RECEPTOR"/>
    <property type="match status" value="1"/>
</dbReference>
<sequence>MAPNYKDEWPLHMRWPFQILFLGETDQKPVISVRPTGMVPLRGSVTIHCHCETTSQVSWHFTKHNSDTGTTVDTKQDQPCQVVFSIRKADFSNAGIYVCRYCVQEYCSDFSNQISINLTDPNLPKPSIKMELQGKDASGLNVSISCQGPKDGLTFALYNSREQIAFQTAKRKRNTTVFLVFMARPKDARNYSCQYHSKKNEFVWSEPSDPEELTVEGQHPPKPSISVSPNVVVPVGGNITIRCKSEERYLPTRFILSKEMSGSLDDINSQLVERAKAVFHIVHAEPSDAGIYQCIFKSEHQKWSDYSDKVDIKIKEVFYPKPFISVDPKGVVPLGAHVSIQCNSTEYRQAEFNILKEGSPEPTQIKMVDGEATVFSISSVKLSDGGIYWCEYRDSPTLVDQYFHASNRVYINVTDPSLTKPLIQMKPKGQHGLGVKLTIHCEGPENSLTFSLYKSVNMVASKTVNPNRNKTAFSIPTASEKPKEYTCQYHHKENPFVWSESSDPLKLTPGGSIANDGTQPVNMPQEAEAGEDPSEAGEDPSEAGEDPNEVSYAVLNLNSLNIKQATNLNSNPDSCVYAMVAKNIIRESP</sequence>
<dbReference type="Gene3D" id="2.60.40.10">
    <property type="entry name" value="Immunoglobulins"/>
    <property type="match status" value="5"/>
</dbReference>
<dbReference type="SUPFAM" id="SSF48726">
    <property type="entry name" value="Immunoglobulin"/>
    <property type="match status" value="5"/>
</dbReference>
<keyword evidence="2" id="KW-0677">Repeat</keyword>
<keyword evidence="5" id="KW-0393">Immunoglobulin domain</keyword>
<dbReference type="EMBL" id="JAPFRF010000012">
    <property type="protein sequence ID" value="KAJ7313957.1"/>
    <property type="molecule type" value="Genomic_DNA"/>
</dbReference>
<evidence type="ECO:0000256" key="1">
    <source>
        <dbReference type="ARBA" id="ARBA00022729"/>
    </source>
</evidence>
<evidence type="ECO:0000313" key="9">
    <source>
        <dbReference type="Proteomes" id="UP001142489"/>
    </source>
</evidence>
<dbReference type="Pfam" id="PF13927">
    <property type="entry name" value="Ig_3"/>
    <property type="match status" value="3"/>
</dbReference>
<evidence type="ECO:0000259" key="7">
    <source>
        <dbReference type="PROSITE" id="PS50835"/>
    </source>
</evidence>
<keyword evidence="4" id="KW-0325">Glycoprotein</keyword>
<dbReference type="InterPro" id="IPR036179">
    <property type="entry name" value="Ig-like_dom_sf"/>
</dbReference>
<feature type="domain" description="Ig-like" evidence="7">
    <location>
        <begin position="320"/>
        <end position="390"/>
    </location>
</feature>
<dbReference type="InterPro" id="IPR050412">
    <property type="entry name" value="Ig-like_Receptors_ImmuneReg"/>
</dbReference>
<evidence type="ECO:0000256" key="5">
    <source>
        <dbReference type="ARBA" id="ARBA00023319"/>
    </source>
</evidence>
<feature type="region of interest" description="Disordered" evidence="6">
    <location>
        <begin position="498"/>
        <end position="548"/>
    </location>
</feature>
<dbReference type="PROSITE" id="PS50835">
    <property type="entry name" value="IG_LIKE"/>
    <property type="match status" value="2"/>
</dbReference>
<dbReference type="OrthoDB" id="9544052at2759"/>
<dbReference type="InterPro" id="IPR013783">
    <property type="entry name" value="Ig-like_fold"/>
</dbReference>
<evidence type="ECO:0000256" key="3">
    <source>
        <dbReference type="ARBA" id="ARBA00023157"/>
    </source>
</evidence>
<comment type="caution">
    <text evidence="8">The sequence shown here is derived from an EMBL/GenBank/DDBJ whole genome shotgun (WGS) entry which is preliminary data.</text>
</comment>
<dbReference type="SMART" id="SM00409">
    <property type="entry name" value="IG"/>
    <property type="match status" value="3"/>
</dbReference>
<dbReference type="FunFam" id="2.60.40.10:FF:000033">
    <property type="entry name" value="Killer cell immunoglobulin-like receptor"/>
    <property type="match status" value="3"/>
</dbReference>
<evidence type="ECO:0000313" key="8">
    <source>
        <dbReference type="EMBL" id="KAJ7313957.1"/>
    </source>
</evidence>
<feature type="compositionally biased region" description="Acidic residues" evidence="6">
    <location>
        <begin position="528"/>
        <end position="548"/>
    </location>
</feature>
<evidence type="ECO:0000256" key="2">
    <source>
        <dbReference type="ARBA" id="ARBA00022737"/>
    </source>
</evidence>
<protein>
    <recommendedName>
        <fullName evidence="7">Ig-like domain-containing protein</fullName>
    </recommendedName>
</protein>
<dbReference type="PANTHER" id="PTHR11738">
    <property type="entry name" value="MHC CLASS I NK CELL RECEPTOR"/>
    <property type="match status" value="1"/>
</dbReference>